<dbReference type="AlphaFoldDB" id="A0A4C1VWI6"/>
<keyword evidence="3" id="KW-1185">Reference proteome</keyword>
<gene>
    <name evidence="2" type="ORF">EVAR_96437_1</name>
</gene>
<proteinExistence type="predicted"/>
<feature type="region of interest" description="Disordered" evidence="1">
    <location>
        <begin position="49"/>
        <end position="99"/>
    </location>
</feature>
<evidence type="ECO:0000313" key="2">
    <source>
        <dbReference type="EMBL" id="GBP42940.1"/>
    </source>
</evidence>
<name>A0A4C1VWI6_EUMVA</name>
<evidence type="ECO:0000256" key="1">
    <source>
        <dbReference type="SAM" id="MobiDB-lite"/>
    </source>
</evidence>
<feature type="compositionally biased region" description="Basic and acidic residues" evidence="1">
    <location>
        <begin position="49"/>
        <end position="61"/>
    </location>
</feature>
<protein>
    <submittedName>
        <fullName evidence="2">Uncharacterized protein</fullName>
    </submittedName>
</protein>
<organism evidence="2 3">
    <name type="scientific">Eumeta variegata</name>
    <name type="common">Bagworm moth</name>
    <name type="synonym">Eumeta japonica</name>
    <dbReference type="NCBI Taxonomy" id="151549"/>
    <lineage>
        <taxon>Eukaryota</taxon>
        <taxon>Metazoa</taxon>
        <taxon>Ecdysozoa</taxon>
        <taxon>Arthropoda</taxon>
        <taxon>Hexapoda</taxon>
        <taxon>Insecta</taxon>
        <taxon>Pterygota</taxon>
        <taxon>Neoptera</taxon>
        <taxon>Endopterygota</taxon>
        <taxon>Lepidoptera</taxon>
        <taxon>Glossata</taxon>
        <taxon>Ditrysia</taxon>
        <taxon>Tineoidea</taxon>
        <taxon>Psychidae</taxon>
        <taxon>Oiketicinae</taxon>
        <taxon>Eumeta</taxon>
    </lineage>
</organism>
<evidence type="ECO:0000313" key="3">
    <source>
        <dbReference type="Proteomes" id="UP000299102"/>
    </source>
</evidence>
<sequence length="181" mass="20000">MNRVDRSLCLEEYVQPSASDVVVELVTKMLSSNRDENIAIELRLNKKEIRREGGKGRKKEGVNSPPRHTPKDKPTPAAPSAAPGPGSCSGSHAHHHGRERDVVHAEVTLTPAGGWYRAKISLPLLNNFTEVCSFLELITYFLTQNSSISATISRLLSSTLIMIDSVTPPIDLDQCQLRYRP</sequence>
<comment type="caution">
    <text evidence="2">The sequence shown here is derived from an EMBL/GenBank/DDBJ whole genome shotgun (WGS) entry which is preliminary data.</text>
</comment>
<dbReference type="Proteomes" id="UP000299102">
    <property type="component" value="Unassembled WGS sequence"/>
</dbReference>
<dbReference type="EMBL" id="BGZK01000427">
    <property type="protein sequence ID" value="GBP42940.1"/>
    <property type="molecule type" value="Genomic_DNA"/>
</dbReference>
<accession>A0A4C1VWI6</accession>
<reference evidence="2 3" key="1">
    <citation type="journal article" date="2019" name="Commun. Biol.">
        <title>The bagworm genome reveals a unique fibroin gene that provides high tensile strength.</title>
        <authorList>
            <person name="Kono N."/>
            <person name="Nakamura H."/>
            <person name="Ohtoshi R."/>
            <person name="Tomita M."/>
            <person name="Numata K."/>
            <person name="Arakawa K."/>
        </authorList>
    </citation>
    <scope>NUCLEOTIDE SEQUENCE [LARGE SCALE GENOMIC DNA]</scope>
</reference>
<feature type="compositionally biased region" description="Low complexity" evidence="1">
    <location>
        <begin position="78"/>
        <end position="91"/>
    </location>
</feature>